<dbReference type="SUPFAM" id="SSF51905">
    <property type="entry name" value="FAD/NAD(P)-binding domain"/>
    <property type="match status" value="1"/>
</dbReference>
<comment type="caution">
    <text evidence="2">The sequence shown here is derived from an EMBL/GenBank/DDBJ whole genome shotgun (WGS) entry which is preliminary data.</text>
</comment>
<dbReference type="RefSeq" id="WP_222982611.1">
    <property type="nucleotide sequence ID" value="NZ_JAINVZ010000042.1"/>
</dbReference>
<dbReference type="EMBL" id="JAINVZ010000042">
    <property type="protein sequence ID" value="MBY8889360.1"/>
    <property type="molecule type" value="Genomic_DNA"/>
</dbReference>
<organism evidence="2 3">
    <name type="scientific">Streptantibioticus parmotrematis</name>
    <dbReference type="NCBI Taxonomy" id="2873249"/>
    <lineage>
        <taxon>Bacteria</taxon>
        <taxon>Bacillati</taxon>
        <taxon>Actinomycetota</taxon>
        <taxon>Actinomycetes</taxon>
        <taxon>Kitasatosporales</taxon>
        <taxon>Streptomycetaceae</taxon>
        <taxon>Streptantibioticus</taxon>
    </lineage>
</organism>
<dbReference type="Proteomes" id="UP001198565">
    <property type="component" value="Unassembled WGS sequence"/>
</dbReference>
<protein>
    <submittedName>
        <fullName evidence="2">FAD-binding oxidoreductase</fullName>
    </submittedName>
</protein>
<evidence type="ECO:0000313" key="3">
    <source>
        <dbReference type="Proteomes" id="UP001198565"/>
    </source>
</evidence>
<accession>A0ABS7R1K8</accession>
<proteinExistence type="predicted"/>
<dbReference type="Gene3D" id="3.50.50.60">
    <property type="entry name" value="FAD/NAD(P)-binding domain"/>
    <property type="match status" value="1"/>
</dbReference>
<dbReference type="InterPro" id="IPR036188">
    <property type="entry name" value="FAD/NAD-bd_sf"/>
</dbReference>
<dbReference type="Pfam" id="PF01266">
    <property type="entry name" value="DAO"/>
    <property type="match status" value="1"/>
</dbReference>
<dbReference type="InterPro" id="IPR006076">
    <property type="entry name" value="FAD-dep_OxRdtase"/>
</dbReference>
<sequence>MTRAVASADVAVVGCGIAGLATAERLARDGLTVVMADPAGIAGGATGASGGLVRALDLAGRYGDRAAESLDVYLRRGPGGQWPAVREDGSLTLFGAGDLRAAHEAGGRLRAAGHAVELLTAADVAARFPALSPAGVLGGVLEPRAGWLPAREVAAALVRDAGSRLVVLRARATRLLTRAGRVTGVATSAGDVTAGAVLLAAGAGSVPLAAQVGVDLPLCTRSVGYCLFAPDDTVALTGLPTVVDATTGAWLRRWDDGVLLAGVASKETDVPARVAQHVTDAERDRVHDVVRRLCPALGRARFTGGVTAYDAMFTDGPGAVAAWPGAPGLVTAVGWNGGGFKLAPAVGAEAAALLKEAMA</sequence>
<keyword evidence="3" id="KW-1185">Reference proteome</keyword>
<reference evidence="2 3" key="1">
    <citation type="submission" date="2021-08" db="EMBL/GenBank/DDBJ databases">
        <title>Streptomyces sp. PTM05 isolated from lichen.</title>
        <authorList>
            <person name="Somphong A."/>
            <person name="Phongsopitanun W."/>
            <person name="Tanasupawat S."/>
        </authorList>
    </citation>
    <scope>NUCLEOTIDE SEQUENCE [LARGE SCALE GENOMIC DNA]</scope>
    <source>
        <strain evidence="2 3">Ptm05</strain>
    </source>
</reference>
<evidence type="ECO:0000313" key="2">
    <source>
        <dbReference type="EMBL" id="MBY8889360.1"/>
    </source>
</evidence>
<dbReference type="PANTHER" id="PTHR13847">
    <property type="entry name" value="SARCOSINE DEHYDROGENASE-RELATED"/>
    <property type="match status" value="1"/>
</dbReference>
<dbReference type="Gene3D" id="3.30.9.10">
    <property type="entry name" value="D-Amino Acid Oxidase, subunit A, domain 2"/>
    <property type="match status" value="1"/>
</dbReference>
<gene>
    <name evidence="2" type="ORF">K7472_31630</name>
</gene>
<evidence type="ECO:0000259" key="1">
    <source>
        <dbReference type="Pfam" id="PF01266"/>
    </source>
</evidence>
<feature type="domain" description="FAD dependent oxidoreductase" evidence="1">
    <location>
        <begin position="9"/>
        <end position="353"/>
    </location>
</feature>
<name>A0ABS7R1K8_9ACTN</name>